<dbReference type="Proteomes" id="UP000199214">
    <property type="component" value="Unassembled WGS sequence"/>
</dbReference>
<organism evidence="1 2">
    <name type="scientific">Sphingomonas palmae</name>
    <dbReference type="NCBI Taxonomy" id="1855283"/>
    <lineage>
        <taxon>Bacteria</taxon>
        <taxon>Pseudomonadati</taxon>
        <taxon>Pseudomonadota</taxon>
        <taxon>Alphaproteobacteria</taxon>
        <taxon>Sphingomonadales</taxon>
        <taxon>Sphingomonadaceae</taxon>
        <taxon>Sphingomonas</taxon>
    </lineage>
</organism>
<gene>
    <name evidence="1" type="ORF">SAMN05216382_2452</name>
</gene>
<dbReference type="InterPro" id="IPR029063">
    <property type="entry name" value="SAM-dependent_MTases_sf"/>
</dbReference>
<dbReference type="EMBL" id="FNZZ01000004">
    <property type="protein sequence ID" value="SEL67713.1"/>
    <property type="molecule type" value="Genomic_DNA"/>
</dbReference>
<dbReference type="AlphaFoldDB" id="A0A1H7S5D0"/>
<dbReference type="InterPro" id="IPR010743">
    <property type="entry name" value="Methionine_synth_MetW"/>
</dbReference>
<accession>A0A1H7S5D0</accession>
<dbReference type="Pfam" id="PF07021">
    <property type="entry name" value="MetW"/>
    <property type="match status" value="1"/>
</dbReference>
<name>A0A1H7S5D0_9SPHN</name>
<dbReference type="RefSeq" id="WP_093006647.1">
    <property type="nucleotide sequence ID" value="NZ_FNZZ01000004.1"/>
</dbReference>
<dbReference type="STRING" id="1855283.SAMN05216382_2452"/>
<dbReference type="Gene3D" id="3.40.50.150">
    <property type="entry name" value="Vaccinia Virus protein VP39"/>
    <property type="match status" value="1"/>
</dbReference>
<keyword evidence="2" id="KW-1185">Reference proteome</keyword>
<evidence type="ECO:0000313" key="1">
    <source>
        <dbReference type="EMBL" id="SEL67713.1"/>
    </source>
</evidence>
<proteinExistence type="predicted"/>
<evidence type="ECO:0000313" key="2">
    <source>
        <dbReference type="Proteomes" id="UP000199214"/>
    </source>
</evidence>
<dbReference type="CDD" id="cd02440">
    <property type="entry name" value="AdoMet_MTases"/>
    <property type="match status" value="1"/>
</dbReference>
<sequence length="207" mass="22670">MSLRPDLLIIAANVASGARVLDVGCGTGDLMAALRDRSGVDARGLEIDAVKVADAVARGLSVIQGDADVDLAGYPDASFDFAILSQTLQTTRAPHLVLDHLLRIGRRAFVSFPNFAHWRVRLSLLWGGRMPVTRLLPERWYDTPNIHHVTIDDFRAFLKARGIAVERAWFLSGDQEIGGSAANFLAEHAVFLLARNQEDCSRLSQPV</sequence>
<protein>
    <submittedName>
        <fullName evidence="1">Methionine biosynthesis protein MetW</fullName>
    </submittedName>
</protein>
<dbReference type="SUPFAM" id="SSF53335">
    <property type="entry name" value="S-adenosyl-L-methionine-dependent methyltransferases"/>
    <property type="match status" value="1"/>
</dbReference>
<reference evidence="2" key="1">
    <citation type="submission" date="2016-10" db="EMBL/GenBank/DDBJ databases">
        <authorList>
            <person name="Varghese N."/>
            <person name="Submissions S."/>
        </authorList>
    </citation>
    <scope>NUCLEOTIDE SEQUENCE [LARGE SCALE GENOMIC DNA]</scope>
    <source>
        <strain evidence="2">JS21-1</strain>
    </source>
</reference>
<dbReference type="NCBIfam" id="TIGR02081">
    <property type="entry name" value="metW"/>
    <property type="match status" value="1"/>
</dbReference>
<dbReference type="OrthoDB" id="9792690at2"/>